<organism evidence="1 2">
    <name type="scientific">Dreissena polymorpha</name>
    <name type="common">Zebra mussel</name>
    <name type="synonym">Mytilus polymorpha</name>
    <dbReference type="NCBI Taxonomy" id="45954"/>
    <lineage>
        <taxon>Eukaryota</taxon>
        <taxon>Metazoa</taxon>
        <taxon>Spiralia</taxon>
        <taxon>Lophotrochozoa</taxon>
        <taxon>Mollusca</taxon>
        <taxon>Bivalvia</taxon>
        <taxon>Autobranchia</taxon>
        <taxon>Heteroconchia</taxon>
        <taxon>Euheterodonta</taxon>
        <taxon>Imparidentia</taxon>
        <taxon>Neoheterodontei</taxon>
        <taxon>Myida</taxon>
        <taxon>Dreissenoidea</taxon>
        <taxon>Dreissenidae</taxon>
        <taxon>Dreissena</taxon>
    </lineage>
</organism>
<reference evidence="1" key="1">
    <citation type="journal article" date="2019" name="bioRxiv">
        <title>The Genome of the Zebra Mussel, Dreissena polymorpha: A Resource for Invasive Species Research.</title>
        <authorList>
            <person name="McCartney M.A."/>
            <person name="Auch B."/>
            <person name="Kono T."/>
            <person name="Mallez S."/>
            <person name="Zhang Y."/>
            <person name="Obille A."/>
            <person name="Becker A."/>
            <person name="Abrahante J.E."/>
            <person name="Garbe J."/>
            <person name="Badalamenti J.P."/>
            <person name="Herman A."/>
            <person name="Mangelson H."/>
            <person name="Liachko I."/>
            <person name="Sullivan S."/>
            <person name="Sone E.D."/>
            <person name="Koren S."/>
            <person name="Silverstein K.A.T."/>
            <person name="Beckman K.B."/>
            <person name="Gohl D.M."/>
        </authorList>
    </citation>
    <scope>NUCLEOTIDE SEQUENCE</scope>
    <source>
        <strain evidence="1">Duluth1</strain>
        <tissue evidence="1">Whole animal</tissue>
    </source>
</reference>
<dbReference type="AlphaFoldDB" id="A0A9D4IP75"/>
<keyword evidence="2" id="KW-1185">Reference proteome</keyword>
<proteinExistence type="predicted"/>
<protein>
    <submittedName>
        <fullName evidence="1">Uncharacterized protein</fullName>
    </submittedName>
</protein>
<evidence type="ECO:0000313" key="2">
    <source>
        <dbReference type="Proteomes" id="UP000828390"/>
    </source>
</evidence>
<evidence type="ECO:0000313" key="1">
    <source>
        <dbReference type="EMBL" id="KAH3783006.1"/>
    </source>
</evidence>
<name>A0A9D4IP75_DREPO</name>
<comment type="caution">
    <text evidence="1">The sequence shown here is derived from an EMBL/GenBank/DDBJ whole genome shotgun (WGS) entry which is preliminary data.</text>
</comment>
<reference evidence="1" key="2">
    <citation type="submission" date="2020-11" db="EMBL/GenBank/DDBJ databases">
        <authorList>
            <person name="McCartney M.A."/>
            <person name="Auch B."/>
            <person name="Kono T."/>
            <person name="Mallez S."/>
            <person name="Becker A."/>
            <person name="Gohl D.M."/>
            <person name="Silverstein K.A.T."/>
            <person name="Koren S."/>
            <person name="Bechman K.B."/>
            <person name="Herman A."/>
            <person name="Abrahante J.E."/>
            <person name="Garbe J."/>
        </authorList>
    </citation>
    <scope>NUCLEOTIDE SEQUENCE</scope>
    <source>
        <strain evidence="1">Duluth1</strain>
        <tissue evidence="1">Whole animal</tissue>
    </source>
</reference>
<gene>
    <name evidence="1" type="ORF">DPMN_160933</name>
</gene>
<dbReference type="EMBL" id="JAIWYP010000008">
    <property type="protein sequence ID" value="KAH3783006.1"/>
    <property type="molecule type" value="Genomic_DNA"/>
</dbReference>
<sequence>MVEWSDILLFQGSVVRAQLRSTEIQNFKKDIERLADAGASFYIDTKRFLFLNIWYENDDAYAMLHSMHG</sequence>
<dbReference type="Proteomes" id="UP000828390">
    <property type="component" value="Unassembled WGS sequence"/>
</dbReference>
<accession>A0A9D4IP75</accession>